<comment type="subcellular location">
    <subcellularLocation>
        <location evidence="1">Cell membrane</location>
        <topology evidence="1">Multi-pass membrane protein</topology>
    </subcellularLocation>
</comment>
<feature type="transmembrane region" description="Helical" evidence="7">
    <location>
        <begin position="304"/>
        <end position="322"/>
    </location>
</feature>
<feature type="transmembrane region" description="Helical" evidence="7">
    <location>
        <begin position="12"/>
        <end position="31"/>
    </location>
</feature>
<gene>
    <name evidence="9" type="ORF">HNP84_004179</name>
</gene>
<keyword evidence="5 7" id="KW-1133">Transmembrane helix</keyword>
<dbReference type="PROSITE" id="PS50850">
    <property type="entry name" value="MFS"/>
    <property type="match status" value="1"/>
</dbReference>
<reference evidence="9 10" key="1">
    <citation type="submission" date="2020-08" db="EMBL/GenBank/DDBJ databases">
        <title>Genomic Encyclopedia of Type Strains, Phase IV (KMG-IV): sequencing the most valuable type-strain genomes for metagenomic binning, comparative biology and taxonomic classification.</title>
        <authorList>
            <person name="Goeker M."/>
        </authorList>
    </citation>
    <scope>NUCLEOTIDE SEQUENCE [LARGE SCALE GENOMIC DNA]</scope>
    <source>
        <strain evidence="9 10">DSM 45615</strain>
    </source>
</reference>
<feature type="transmembrane region" description="Helical" evidence="7">
    <location>
        <begin position="329"/>
        <end position="349"/>
    </location>
</feature>
<keyword evidence="6 7" id="KW-0472">Membrane</keyword>
<keyword evidence="2" id="KW-0813">Transport</keyword>
<keyword evidence="10" id="KW-1185">Reference proteome</keyword>
<feature type="transmembrane region" description="Helical" evidence="7">
    <location>
        <begin position="81"/>
        <end position="100"/>
    </location>
</feature>
<feature type="transmembrane region" description="Helical" evidence="7">
    <location>
        <begin position="267"/>
        <end position="284"/>
    </location>
</feature>
<feature type="transmembrane region" description="Helical" evidence="7">
    <location>
        <begin position="466"/>
        <end position="488"/>
    </location>
</feature>
<feature type="transmembrane region" description="Helical" evidence="7">
    <location>
        <begin position="230"/>
        <end position="247"/>
    </location>
</feature>
<keyword evidence="4 7" id="KW-0812">Transmembrane</keyword>
<dbReference type="GO" id="GO:0022857">
    <property type="term" value="F:transmembrane transporter activity"/>
    <property type="evidence" value="ECO:0007669"/>
    <property type="project" value="InterPro"/>
</dbReference>
<dbReference type="InterPro" id="IPR020846">
    <property type="entry name" value="MFS_dom"/>
</dbReference>
<evidence type="ECO:0000256" key="3">
    <source>
        <dbReference type="ARBA" id="ARBA00022475"/>
    </source>
</evidence>
<accession>A0A840PB90</accession>
<evidence type="ECO:0000256" key="1">
    <source>
        <dbReference type="ARBA" id="ARBA00004651"/>
    </source>
</evidence>
<feature type="transmembrane region" description="Helical" evidence="7">
    <location>
        <begin position="403"/>
        <end position="423"/>
    </location>
</feature>
<feature type="transmembrane region" description="Helical" evidence="7">
    <location>
        <begin position="106"/>
        <end position="131"/>
    </location>
</feature>
<feature type="transmembrane region" description="Helical" evidence="7">
    <location>
        <begin position="51"/>
        <end position="69"/>
    </location>
</feature>
<dbReference type="EMBL" id="JACHGN010000008">
    <property type="protein sequence ID" value="MBB5134447.1"/>
    <property type="molecule type" value="Genomic_DNA"/>
</dbReference>
<protein>
    <submittedName>
        <fullName evidence="9">DHA2 family multidrug resistance protein-like MFS transporter</fullName>
    </submittedName>
</protein>
<feature type="domain" description="Major facilitator superfamily (MFS) profile" evidence="8">
    <location>
        <begin position="15"/>
        <end position="492"/>
    </location>
</feature>
<evidence type="ECO:0000313" key="9">
    <source>
        <dbReference type="EMBL" id="MBB5134447.1"/>
    </source>
</evidence>
<dbReference type="PANTHER" id="PTHR42718:SF47">
    <property type="entry name" value="METHYL VIOLOGEN RESISTANCE PROTEIN SMVA"/>
    <property type="match status" value="1"/>
</dbReference>
<evidence type="ECO:0000256" key="4">
    <source>
        <dbReference type="ARBA" id="ARBA00022692"/>
    </source>
</evidence>
<dbReference type="Gene3D" id="1.20.1720.10">
    <property type="entry name" value="Multidrug resistance protein D"/>
    <property type="match status" value="1"/>
</dbReference>
<dbReference type="AlphaFoldDB" id="A0A840PB90"/>
<comment type="caution">
    <text evidence="9">The sequence shown here is derived from an EMBL/GenBank/DDBJ whole genome shotgun (WGS) entry which is preliminary data.</text>
</comment>
<name>A0A840PB90_9ACTN</name>
<evidence type="ECO:0000256" key="5">
    <source>
        <dbReference type="ARBA" id="ARBA00022989"/>
    </source>
</evidence>
<evidence type="ECO:0000313" key="10">
    <source>
        <dbReference type="Proteomes" id="UP000578449"/>
    </source>
</evidence>
<evidence type="ECO:0000256" key="6">
    <source>
        <dbReference type="ARBA" id="ARBA00023136"/>
    </source>
</evidence>
<dbReference type="GO" id="GO:0005886">
    <property type="term" value="C:plasma membrane"/>
    <property type="evidence" value="ECO:0007669"/>
    <property type="project" value="UniProtKB-SubCell"/>
</dbReference>
<keyword evidence="3" id="KW-1003">Cell membrane</keyword>
<evidence type="ECO:0000256" key="2">
    <source>
        <dbReference type="ARBA" id="ARBA00022448"/>
    </source>
</evidence>
<dbReference type="SUPFAM" id="SSF103473">
    <property type="entry name" value="MFS general substrate transporter"/>
    <property type="match status" value="1"/>
</dbReference>
<dbReference type="Gene3D" id="1.20.1250.20">
    <property type="entry name" value="MFS general substrate transporter like domains"/>
    <property type="match status" value="1"/>
</dbReference>
<dbReference type="PANTHER" id="PTHR42718">
    <property type="entry name" value="MAJOR FACILITATOR SUPERFAMILY MULTIDRUG TRANSPORTER MFSC"/>
    <property type="match status" value="1"/>
</dbReference>
<sequence>MTRTAGTTGRRAWAGLAVLALPALLASLELTVTNLALPAIGEDLGASGAELLWVADIYAFLLAGSLLAMGALGDRIGRRRLLLAGSAAYAAASALAAYAPDPAALIAARALMGIAGSTLMPSTLALAAALFPDPRRRAVAIGAVVSSVSAGTAIGPLVAGWLLGHFWWGSAFLLPVPFMAVLLVLGPALLPERRGTGAGRLDLGGALLSLAAVLPVVYGLKRVAAEGPDPAAAASIAAGLAIGWAFARRQLRQPDPFLDLRLFAGRAFAVATATLALGIFVLWGSNYALAQYLQLVHGMPVLEAGLWTAPPAVGVIAGSTLAPRIARRVSPAVVIAAGLAVSAAGYALLTRSDAGLAVLITGAVVVSAGLGPMMALATDLAVGAAPPERTGGAAAISSAAPQIGGALGIAVLGSVITAVYRAALPPGVPEPAHDGLTAAASLAATLPERAAYELLGAARAAYVDGFHVAAALSALLMAATAVLVVTLLREKAAR</sequence>
<dbReference type="CDD" id="cd17321">
    <property type="entry name" value="MFS_MMR_MDR_like"/>
    <property type="match status" value="1"/>
</dbReference>
<feature type="transmembrane region" description="Helical" evidence="7">
    <location>
        <begin position="138"/>
        <end position="159"/>
    </location>
</feature>
<evidence type="ECO:0000256" key="7">
    <source>
        <dbReference type="SAM" id="Phobius"/>
    </source>
</evidence>
<feature type="transmembrane region" description="Helical" evidence="7">
    <location>
        <begin position="201"/>
        <end position="218"/>
    </location>
</feature>
<evidence type="ECO:0000259" key="8">
    <source>
        <dbReference type="PROSITE" id="PS50850"/>
    </source>
</evidence>
<dbReference type="InterPro" id="IPR036259">
    <property type="entry name" value="MFS_trans_sf"/>
</dbReference>
<proteinExistence type="predicted"/>
<feature type="transmembrane region" description="Helical" evidence="7">
    <location>
        <begin position="165"/>
        <end position="189"/>
    </location>
</feature>
<dbReference type="InterPro" id="IPR011701">
    <property type="entry name" value="MFS"/>
</dbReference>
<dbReference type="Pfam" id="PF07690">
    <property type="entry name" value="MFS_1"/>
    <property type="match status" value="1"/>
</dbReference>
<feature type="transmembrane region" description="Helical" evidence="7">
    <location>
        <begin position="355"/>
        <end position="382"/>
    </location>
</feature>
<organism evidence="9 10">
    <name type="scientific">Thermocatellispora tengchongensis</name>
    <dbReference type="NCBI Taxonomy" id="1073253"/>
    <lineage>
        <taxon>Bacteria</taxon>
        <taxon>Bacillati</taxon>
        <taxon>Actinomycetota</taxon>
        <taxon>Actinomycetes</taxon>
        <taxon>Streptosporangiales</taxon>
        <taxon>Streptosporangiaceae</taxon>
        <taxon>Thermocatellispora</taxon>
    </lineage>
</organism>
<dbReference type="Proteomes" id="UP000578449">
    <property type="component" value="Unassembled WGS sequence"/>
</dbReference>
<dbReference type="RefSeq" id="WP_185051351.1">
    <property type="nucleotide sequence ID" value="NZ_BAABIX010000007.1"/>
</dbReference>